<proteinExistence type="predicted"/>
<dbReference type="CDD" id="cd09279">
    <property type="entry name" value="RNase_HI_like"/>
    <property type="match status" value="1"/>
</dbReference>
<dbReference type="Proteomes" id="UP000269352">
    <property type="component" value="Unassembled WGS sequence"/>
</dbReference>
<organism evidence="2 3">
    <name type="scientific">Termititenax aidoneus</name>
    <dbReference type="NCBI Taxonomy" id="2218524"/>
    <lineage>
        <taxon>Bacteria</taxon>
        <taxon>Bacillati</taxon>
        <taxon>Candidatus Margulisiibacteriota</taxon>
        <taxon>Candidatus Termititenacia</taxon>
        <taxon>Candidatus Termititenacales</taxon>
        <taxon>Candidatus Termititenacaceae</taxon>
        <taxon>Candidatus Termititenax</taxon>
    </lineage>
</organism>
<dbReference type="Pfam" id="PF13456">
    <property type="entry name" value="RVT_3"/>
    <property type="match status" value="1"/>
</dbReference>
<evidence type="ECO:0000313" key="2">
    <source>
        <dbReference type="EMBL" id="GBR74324.1"/>
    </source>
</evidence>
<name>A0A388TCZ7_TERA1</name>
<dbReference type="PROSITE" id="PS50879">
    <property type="entry name" value="RNASE_H_1"/>
    <property type="match status" value="1"/>
</dbReference>
<dbReference type="AlphaFoldDB" id="A0A388TCZ7"/>
<keyword evidence="3" id="KW-1185">Reference proteome</keyword>
<evidence type="ECO:0000259" key="1">
    <source>
        <dbReference type="PROSITE" id="PS50879"/>
    </source>
</evidence>
<feature type="domain" description="RNase H type-1" evidence="1">
    <location>
        <begin position="1"/>
        <end position="130"/>
    </location>
</feature>
<dbReference type="InterPro" id="IPR036397">
    <property type="entry name" value="RNaseH_sf"/>
</dbReference>
<reference evidence="2 3" key="1">
    <citation type="journal article" date="2019" name="ISME J.">
        <title>Genome analyses of uncultured TG2/ZB3 bacteria in 'Margulisbacteria' specifically attached to ectosymbiotic spirochetes of protists in the termite gut.</title>
        <authorList>
            <person name="Utami Y.D."/>
            <person name="Kuwahara H."/>
            <person name="Igai K."/>
            <person name="Murakami T."/>
            <person name="Sugaya K."/>
            <person name="Morikawa T."/>
            <person name="Nagura Y."/>
            <person name="Yuki M."/>
            <person name="Deevong P."/>
            <person name="Inoue T."/>
            <person name="Kihara K."/>
            <person name="Lo N."/>
            <person name="Yamada A."/>
            <person name="Ohkuma M."/>
            <person name="Hongoh Y."/>
        </authorList>
    </citation>
    <scope>NUCLEOTIDE SEQUENCE [LARGE SCALE GENOMIC DNA]</scope>
    <source>
        <strain evidence="2">NkOx7-01</strain>
    </source>
</reference>
<protein>
    <submittedName>
        <fullName evidence="2">Ribonuclease HI</fullName>
    </submittedName>
</protein>
<accession>A0A388TCZ7</accession>
<comment type="caution">
    <text evidence="2">The sequence shown here is derived from an EMBL/GenBank/DDBJ whole genome shotgun (WGS) entry which is preliminary data.</text>
</comment>
<gene>
    <name evidence="2" type="primary">rnhA</name>
    <name evidence="2" type="ORF">NO1_1521</name>
</gene>
<dbReference type="GO" id="GO:0004523">
    <property type="term" value="F:RNA-DNA hybrid ribonuclease activity"/>
    <property type="evidence" value="ECO:0007669"/>
    <property type="project" value="InterPro"/>
</dbReference>
<evidence type="ECO:0000313" key="3">
    <source>
        <dbReference type="Proteomes" id="UP000269352"/>
    </source>
</evidence>
<dbReference type="SUPFAM" id="SSF53098">
    <property type="entry name" value="Ribonuclease H-like"/>
    <property type="match status" value="1"/>
</dbReference>
<dbReference type="PANTHER" id="PTHR48475:SF1">
    <property type="entry name" value="RNASE H TYPE-1 DOMAIN-CONTAINING PROTEIN"/>
    <property type="match status" value="1"/>
</dbReference>
<dbReference type="Gene3D" id="3.30.420.10">
    <property type="entry name" value="Ribonuclease H-like superfamily/Ribonuclease H"/>
    <property type="match status" value="1"/>
</dbReference>
<dbReference type="InterPro" id="IPR012337">
    <property type="entry name" value="RNaseH-like_sf"/>
</dbReference>
<dbReference type="PANTHER" id="PTHR48475">
    <property type="entry name" value="RIBONUCLEASE H"/>
    <property type="match status" value="1"/>
</dbReference>
<dbReference type="InterPro" id="IPR002156">
    <property type="entry name" value="RNaseH_domain"/>
</dbReference>
<dbReference type="GO" id="GO:0003676">
    <property type="term" value="F:nucleic acid binding"/>
    <property type="evidence" value="ECO:0007669"/>
    <property type="project" value="InterPro"/>
</dbReference>
<dbReference type="EMBL" id="BGZN01000040">
    <property type="protein sequence ID" value="GBR74324.1"/>
    <property type="molecule type" value="Genomic_DNA"/>
</dbReference>
<sequence length="130" mass="14063">MKGKGFVDGGARGNPGPAGAGAVLLGARPLTISKYLGKATNNVAEYTALVLLLRKAVEQGYGELEIFADSELMVRQINGQYKVKDEKLRGLYFQAAELIAKLQKFSLTHVPRAQNKEADKLVNEAIDRGC</sequence>